<gene>
    <name evidence="1" type="ORF">BDU57DRAFT_521701</name>
</gene>
<reference evidence="1" key="1">
    <citation type="journal article" date="2020" name="Stud. Mycol.">
        <title>101 Dothideomycetes genomes: a test case for predicting lifestyles and emergence of pathogens.</title>
        <authorList>
            <person name="Haridas S."/>
            <person name="Albert R."/>
            <person name="Binder M."/>
            <person name="Bloem J."/>
            <person name="Labutti K."/>
            <person name="Salamov A."/>
            <person name="Andreopoulos B."/>
            <person name="Baker S."/>
            <person name="Barry K."/>
            <person name="Bills G."/>
            <person name="Bluhm B."/>
            <person name="Cannon C."/>
            <person name="Castanera R."/>
            <person name="Culley D."/>
            <person name="Daum C."/>
            <person name="Ezra D."/>
            <person name="Gonzalez J."/>
            <person name="Henrissat B."/>
            <person name="Kuo A."/>
            <person name="Liang C."/>
            <person name="Lipzen A."/>
            <person name="Lutzoni F."/>
            <person name="Magnuson J."/>
            <person name="Mondo S."/>
            <person name="Nolan M."/>
            <person name="Ohm R."/>
            <person name="Pangilinan J."/>
            <person name="Park H.-J."/>
            <person name="Ramirez L."/>
            <person name="Alfaro M."/>
            <person name="Sun H."/>
            <person name="Tritt A."/>
            <person name="Yoshinaga Y."/>
            <person name="Zwiers L.-H."/>
            <person name="Turgeon B."/>
            <person name="Goodwin S."/>
            <person name="Spatafora J."/>
            <person name="Crous P."/>
            <person name="Grigoriev I."/>
        </authorList>
    </citation>
    <scope>NUCLEOTIDE SEQUENCE</scope>
    <source>
        <strain evidence="1">HMLAC05119</strain>
    </source>
</reference>
<keyword evidence="2" id="KW-1185">Reference proteome</keyword>
<proteinExistence type="predicted"/>
<dbReference type="Proteomes" id="UP000800096">
    <property type="component" value="Unassembled WGS sequence"/>
</dbReference>
<protein>
    <submittedName>
        <fullName evidence="1">Uncharacterized protein</fullName>
    </submittedName>
</protein>
<sequence>MSTSHALCLCTTPRPLQHRPPHASLVCIARLLALPTPHGLCFDALAWSSASAPPAIAGVLEAPPPSQSLPLRVVCCSPTALLLDVQIALSRRQRPPPARGHGLPDHLAAPHRRPFTLAHLSGFARRRAQRRRH</sequence>
<dbReference type="AlphaFoldDB" id="A0A6A5QE14"/>
<dbReference type="EMBL" id="ML979139">
    <property type="protein sequence ID" value="KAF1913036.1"/>
    <property type="molecule type" value="Genomic_DNA"/>
</dbReference>
<name>A0A6A5QE14_AMPQU</name>
<accession>A0A6A5QE14</accession>
<evidence type="ECO:0000313" key="2">
    <source>
        <dbReference type="Proteomes" id="UP000800096"/>
    </source>
</evidence>
<evidence type="ECO:0000313" key="1">
    <source>
        <dbReference type="EMBL" id="KAF1913036.1"/>
    </source>
</evidence>
<organism evidence="1 2">
    <name type="scientific">Ampelomyces quisqualis</name>
    <name type="common">Powdery mildew agent</name>
    <dbReference type="NCBI Taxonomy" id="50730"/>
    <lineage>
        <taxon>Eukaryota</taxon>
        <taxon>Fungi</taxon>
        <taxon>Dikarya</taxon>
        <taxon>Ascomycota</taxon>
        <taxon>Pezizomycotina</taxon>
        <taxon>Dothideomycetes</taxon>
        <taxon>Pleosporomycetidae</taxon>
        <taxon>Pleosporales</taxon>
        <taxon>Pleosporineae</taxon>
        <taxon>Phaeosphaeriaceae</taxon>
        <taxon>Ampelomyces</taxon>
    </lineage>
</organism>